<evidence type="ECO:0000313" key="3">
    <source>
        <dbReference type="Proteomes" id="UP000001219"/>
    </source>
</evidence>
<keyword evidence="3" id="KW-1185">Reference proteome</keyword>
<reference evidence="3" key="1">
    <citation type="submission" date="2009-10" db="EMBL/GenBank/DDBJ databases">
        <title>The complete chromosome of Gordonia bronchialis DSM 43247.</title>
        <authorList>
            <consortium name="US DOE Joint Genome Institute (JGI-PGF)"/>
            <person name="Lucas S."/>
            <person name="Copeland A."/>
            <person name="Lapidus A."/>
            <person name="Glavina del Rio T."/>
            <person name="Dalin E."/>
            <person name="Tice H."/>
            <person name="Bruce D."/>
            <person name="Goodwin L."/>
            <person name="Pitluck S."/>
            <person name="Kyrpides N."/>
            <person name="Mavromatis K."/>
            <person name="Ivanova N."/>
            <person name="Ovchinnikova G."/>
            <person name="Saunders E."/>
            <person name="Brettin T."/>
            <person name="Detter J.C."/>
            <person name="Han C."/>
            <person name="Larimer F."/>
            <person name="Land M."/>
            <person name="Hauser L."/>
            <person name="Markowitz V."/>
            <person name="Cheng J.-F."/>
            <person name="Hugenholtz P."/>
            <person name="Woyke T."/>
            <person name="Wu D."/>
            <person name="Jando M."/>
            <person name="Schneider S."/>
            <person name="Goeker M."/>
            <person name="Klenk H.-P."/>
            <person name="Eisen J.A."/>
        </authorList>
    </citation>
    <scope>NUCLEOTIDE SEQUENCE [LARGE SCALE GENOMIC DNA]</scope>
    <source>
        <strain evidence="3">ATCC 25592 / DSM 43247 / BCRC 13721 / JCM 3198 / KCTC 3076 / NBRC 16047 / NCTC 10667</strain>
    </source>
</reference>
<proteinExistence type="predicted"/>
<dbReference type="STRING" id="526226.Gbro_1189"/>
<dbReference type="GO" id="GO:0003677">
    <property type="term" value="F:DNA binding"/>
    <property type="evidence" value="ECO:0007669"/>
    <property type="project" value="InterPro"/>
</dbReference>
<dbReference type="RefSeq" id="WP_012833066.1">
    <property type="nucleotide sequence ID" value="NC_013441.1"/>
</dbReference>
<evidence type="ECO:0000256" key="1">
    <source>
        <dbReference type="SAM" id="MobiDB-lite"/>
    </source>
</evidence>
<dbReference type="KEGG" id="gbr:Gbro_1189"/>
<dbReference type="HOGENOM" id="CLU_1249158_0_0_11"/>
<dbReference type="SUPFAM" id="SSF47413">
    <property type="entry name" value="lambda repressor-like DNA-binding domains"/>
    <property type="match status" value="1"/>
</dbReference>
<sequence length="221" mass="23989">MEQGDSWARELTRRVGQGVRQKRESSGMSAQQVSDRTADVGMRVSRARIAALESGERGGEVKVAELIVLARALMIPPLALLYPGVPGERVVAFPAAEGETTSIDAAMWFAGESPHGVLLPLPGGGEVYTYWGDDWSDFEDGAALLRLGRRESEKLATLSRKKGERHKAEERGASDAEMALLATDISALEKDIREIRETVRRLGGEPGHLGPAHSYLDGREV</sequence>
<dbReference type="InterPro" id="IPR001387">
    <property type="entry name" value="Cro/C1-type_HTH"/>
</dbReference>
<evidence type="ECO:0008006" key="4">
    <source>
        <dbReference type="Google" id="ProtNLM"/>
    </source>
</evidence>
<name>D0L541_GORB4</name>
<dbReference type="OrthoDB" id="4752614at2"/>
<dbReference type="Proteomes" id="UP000001219">
    <property type="component" value="Chromosome"/>
</dbReference>
<dbReference type="CDD" id="cd00093">
    <property type="entry name" value="HTH_XRE"/>
    <property type="match status" value="1"/>
</dbReference>
<dbReference type="EMBL" id="CP001802">
    <property type="protein sequence ID" value="ACY20493.1"/>
    <property type="molecule type" value="Genomic_DNA"/>
</dbReference>
<gene>
    <name evidence="2" type="ordered locus">Gbro_1189</name>
</gene>
<dbReference type="InterPro" id="IPR010982">
    <property type="entry name" value="Lambda_DNA-bd_dom_sf"/>
</dbReference>
<dbReference type="AlphaFoldDB" id="D0L541"/>
<accession>D0L541</accession>
<feature type="compositionally biased region" description="Polar residues" evidence="1">
    <location>
        <begin position="26"/>
        <end position="35"/>
    </location>
</feature>
<organism evidence="2 3">
    <name type="scientific">Gordonia bronchialis (strain ATCC 25592 / DSM 43247 / BCRC 13721 / JCM 3198 / KCTC 3076 / NBRC 16047 / NCTC 10667)</name>
    <name type="common">Rhodococcus bronchialis</name>
    <dbReference type="NCBI Taxonomy" id="526226"/>
    <lineage>
        <taxon>Bacteria</taxon>
        <taxon>Bacillati</taxon>
        <taxon>Actinomycetota</taxon>
        <taxon>Actinomycetes</taxon>
        <taxon>Mycobacteriales</taxon>
        <taxon>Gordoniaceae</taxon>
        <taxon>Gordonia</taxon>
    </lineage>
</organism>
<dbReference type="Gene3D" id="1.10.260.40">
    <property type="entry name" value="lambda repressor-like DNA-binding domains"/>
    <property type="match status" value="1"/>
</dbReference>
<evidence type="ECO:0000313" key="2">
    <source>
        <dbReference type="EMBL" id="ACY20493.1"/>
    </source>
</evidence>
<dbReference type="eggNOG" id="COG1396">
    <property type="taxonomic scope" value="Bacteria"/>
</dbReference>
<feature type="region of interest" description="Disordered" evidence="1">
    <location>
        <begin position="202"/>
        <end position="221"/>
    </location>
</feature>
<reference evidence="2 3" key="2">
    <citation type="journal article" date="2010" name="Stand. Genomic Sci.">
        <title>Complete genome sequence of Gordonia bronchialis type strain (3410).</title>
        <authorList>
            <person name="Ivanova N."/>
            <person name="Sikorski J."/>
            <person name="Jando M."/>
            <person name="Lapidus A."/>
            <person name="Nolan M."/>
            <person name="Lucas S."/>
            <person name="Del Rio T.G."/>
            <person name="Tice H."/>
            <person name="Copeland A."/>
            <person name="Cheng J.F."/>
            <person name="Chen F."/>
            <person name="Bruce D."/>
            <person name="Goodwin L."/>
            <person name="Pitluck S."/>
            <person name="Mavromatis K."/>
            <person name="Ovchinnikova G."/>
            <person name="Pati A."/>
            <person name="Chen A."/>
            <person name="Palaniappan K."/>
            <person name="Land M."/>
            <person name="Hauser L."/>
            <person name="Chang Y.J."/>
            <person name="Jeffries C.D."/>
            <person name="Chain P."/>
            <person name="Saunders E."/>
            <person name="Han C."/>
            <person name="Detter J.C."/>
            <person name="Brettin T."/>
            <person name="Rohde M."/>
            <person name="Goker M."/>
            <person name="Bristow J."/>
            <person name="Eisen J.A."/>
            <person name="Markowitz V."/>
            <person name="Hugenholtz P."/>
            <person name="Klenk H.P."/>
            <person name="Kyrpides N.C."/>
        </authorList>
    </citation>
    <scope>NUCLEOTIDE SEQUENCE [LARGE SCALE GENOMIC DNA]</scope>
    <source>
        <strain evidence="3">ATCC 25592 / DSM 43247 / BCRC 13721 / JCM 3198 / KCTC 3076 / NBRC 16047 / NCTC 10667</strain>
    </source>
</reference>
<feature type="region of interest" description="Disordered" evidence="1">
    <location>
        <begin position="1"/>
        <end position="37"/>
    </location>
</feature>
<protein>
    <recommendedName>
        <fullName evidence="4">Helix-turn-helix domain protein</fullName>
    </recommendedName>
</protein>